<evidence type="ECO:0000256" key="10">
    <source>
        <dbReference type="ARBA" id="ARBA00023310"/>
    </source>
</evidence>
<dbReference type="InterPro" id="IPR045082">
    <property type="entry name" value="ATP_syn_F0_a_bact/chloroplast"/>
</dbReference>
<proteinExistence type="inferred from homology"/>
<keyword evidence="3 11" id="KW-0813">Transport</keyword>
<keyword evidence="7 11" id="KW-1133">Transmembrane helix</keyword>
<comment type="similarity">
    <text evidence="2 11 12">Belongs to the ATPase A chain family.</text>
</comment>
<reference evidence="13 14" key="1">
    <citation type="submission" date="2021-01" db="EMBL/GenBank/DDBJ databases">
        <title>Genomic Encyclopedia of Type Strains, Phase IV (KMG-IV): sequencing the most valuable type-strain genomes for metagenomic binning, comparative biology and taxonomic classification.</title>
        <authorList>
            <person name="Goeker M."/>
        </authorList>
    </citation>
    <scope>NUCLEOTIDE SEQUENCE [LARGE SCALE GENOMIC DNA]</scope>
    <source>
        <strain evidence="13 14">DSM 27382</strain>
    </source>
</reference>
<comment type="subcellular location">
    <subcellularLocation>
        <location evidence="11 12">Cell membrane</location>
        <topology evidence="11 12">Multi-pass membrane protein</topology>
    </subcellularLocation>
    <subcellularLocation>
        <location evidence="1">Membrane</location>
        <topology evidence="1">Multi-pass membrane protein</topology>
    </subcellularLocation>
</comment>
<evidence type="ECO:0000256" key="3">
    <source>
        <dbReference type="ARBA" id="ARBA00022448"/>
    </source>
</evidence>
<dbReference type="SUPFAM" id="SSF81336">
    <property type="entry name" value="F1F0 ATP synthase subunit A"/>
    <property type="match status" value="1"/>
</dbReference>
<name>A0ABS2PQ33_9STRE</name>
<dbReference type="NCBIfam" id="NF004479">
    <property type="entry name" value="PRK05815.1-4"/>
    <property type="match status" value="1"/>
</dbReference>
<evidence type="ECO:0000313" key="14">
    <source>
        <dbReference type="Proteomes" id="UP000697472"/>
    </source>
</evidence>
<keyword evidence="6 11" id="KW-0375">Hydrogen ion transport</keyword>
<evidence type="ECO:0000256" key="6">
    <source>
        <dbReference type="ARBA" id="ARBA00022781"/>
    </source>
</evidence>
<keyword evidence="14" id="KW-1185">Reference proteome</keyword>
<keyword evidence="4 11" id="KW-0138">CF(0)</keyword>
<evidence type="ECO:0000256" key="4">
    <source>
        <dbReference type="ARBA" id="ARBA00022547"/>
    </source>
</evidence>
<comment type="function">
    <text evidence="11 12">Key component of the proton channel; it plays a direct role in the translocation of protons across the membrane.</text>
</comment>
<dbReference type="PROSITE" id="PS00449">
    <property type="entry name" value="ATPASE_A"/>
    <property type="match status" value="1"/>
</dbReference>
<evidence type="ECO:0000256" key="9">
    <source>
        <dbReference type="ARBA" id="ARBA00023136"/>
    </source>
</evidence>
<dbReference type="InterPro" id="IPR023011">
    <property type="entry name" value="ATP_synth_F0_asu_AS"/>
</dbReference>
<dbReference type="PANTHER" id="PTHR42823:SF3">
    <property type="entry name" value="ATP SYNTHASE SUBUNIT A, CHLOROPLASTIC"/>
    <property type="match status" value="1"/>
</dbReference>
<dbReference type="EMBL" id="JAFBEH010000006">
    <property type="protein sequence ID" value="MBM7642148.1"/>
    <property type="molecule type" value="Genomic_DNA"/>
</dbReference>
<sequence>METTENFTVQFLGIEFDVTILLMSLITVLCAFAFIYFSSRKMSMKPKGKQNLLEFLYEFVQGAISQNLGEYTKNYSLFFFTLFFFVFFANTLGLLTKLELGGYNWWTSPTSNFMIDFGLSLIVALVVHVEGIRKRGLKAYLKSYLGEMPVMMPMNILEQITNVLSLALRLFGNIYSGEIVMSLVLQLASISIFLAPVSMGINLIWTAFSMFIGGIQAYVFIILSSKYVGEKILDEEE</sequence>
<dbReference type="InterPro" id="IPR035908">
    <property type="entry name" value="F0_ATP_A_sf"/>
</dbReference>
<dbReference type="Pfam" id="PF00119">
    <property type="entry name" value="ATP-synt_A"/>
    <property type="match status" value="1"/>
</dbReference>
<gene>
    <name evidence="11" type="primary">atpB</name>
    <name evidence="13" type="ORF">JOC28_000441</name>
</gene>
<keyword evidence="8 11" id="KW-0406">Ion transport</keyword>
<evidence type="ECO:0000256" key="1">
    <source>
        <dbReference type="ARBA" id="ARBA00004141"/>
    </source>
</evidence>
<evidence type="ECO:0000313" key="13">
    <source>
        <dbReference type="EMBL" id="MBM7642148.1"/>
    </source>
</evidence>
<keyword evidence="9 11" id="KW-0472">Membrane</keyword>
<evidence type="ECO:0000256" key="11">
    <source>
        <dbReference type="HAMAP-Rule" id="MF_01393"/>
    </source>
</evidence>
<dbReference type="CDD" id="cd00310">
    <property type="entry name" value="ATP-synt_Fo_a_6"/>
    <property type="match status" value="1"/>
</dbReference>
<protein>
    <recommendedName>
        <fullName evidence="11 12">ATP synthase subunit a</fullName>
    </recommendedName>
    <alternativeName>
        <fullName evidence="11">ATP synthase F0 sector subunit a</fullName>
    </alternativeName>
    <alternativeName>
        <fullName evidence="11">F-ATPase subunit 6</fullName>
    </alternativeName>
</protein>
<comment type="caution">
    <text evidence="13">The sequence shown here is derived from an EMBL/GenBank/DDBJ whole genome shotgun (WGS) entry which is preliminary data.</text>
</comment>
<evidence type="ECO:0000256" key="2">
    <source>
        <dbReference type="ARBA" id="ARBA00006810"/>
    </source>
</evidence>
<dbReference type="PANTHER" id="PTHR42823">
    <property type="entry name" value="ATP SYNTHASE SUBUNIT A, CHLOROPLASTIC"/>
    <property type="match status" value="1"/>
</dbReference>
<evidence type="ECO:0000256" key="7">
    <source>
        <dbReference type="ARBA" id="ARBA00022989"/>
    </source>
</evidence>
<dbReference type="NCBIfam" id="TIGR01131">
    <property type="entry name" value="ATP_synt_6_or_A"/>
    <property type="match status" value="1"/>
</dbReference>
<dbReference type="Gene3D" id="1.20.120.220">
    <property type="entry name" value="ATP synthase, F0 complex, subunit A"/>
    <property type="match status" value="1"/>
</dbReference>
<dbReference type="Proteomes" id="UP000697472">
    <property type="component" value="Unassembled WGS sequence"/>
</dbReference>
<keyword evidence="11" id="KW-1003">Cell membrane</keyword>
<dbReference type="PRINTS" id="PR00123">
    <property type="entry name" value="ATPASEA"/>
</dbReference>
<dbReference type="RefSeq" id="WP_205009003.1">
    <property type="nucleotide sequence ID" value="NZ_JAFBEH010000006.1"/>
</dbReference>
<evidence type="ECO:0000256" key="8">
    <source>
        <dbReference type="ARBA" id="ARBA00023065"/>
    </source>
</evidence>
<keyword evidence="5 11" id="KW-0812">Transmembrane</keyword>
<feature type="transmembrane region" description="Helical" evidence="11">
    <location>
        <begin position="113"/>
        <end position="132"/>
    </location>
</feature>
<dbReference type="InterPro" id="IPR000568">
    <property type="entry name" value="ATP_synth_F0_asu"/>
</dbReference>
<feature type="transmembrane region" description="Helical" evidence="11">
    <location>
        <begin position="179"/>
        <end position="197"/>
    </location>
</feature>
<evidence type="ECO:0000256" key="5">
    <source>
        <dbReference type="ARBA" id="ARBA00022692"/>
    </source>
</evidence>
<keyword evidence="10 11" id="KW-0066">ATP synthesis</keyword>
<feature type="transmembrane region" description="Helical" evidence="11">
    <location>
        <begin position="20"/>
        <end position="39"/>
    </location>
</feature>
<evidence type="ECO:0000256" key="12">
    <source>
        <dbReference type="RuleBase" id="RU000483"/>
    </source>
</evidence>
<dbReference type="HAMAP" id="MF_01393">
    <property type="entry name" value="ATP_synth_a_bact"/>
    <property type="match status" value="1"/>
</dbReference>
<feature type="transmembrane region" description="Helical" evidence="11">
    <location>
        <begin position="75"/>
        <end position="93"/>
    </location>
</feature>
<organism evidence="13 14">
    <name type="scientific">Streptococcus loxodontisalivarius</name>
    <dbReference type="NCBI Taxonomy" id="1349415"/>
    <lineage>
        <taxon>Bacteria</taxon>
        <taxon>Bacillati</taxon>
        <taxon>Bacillota</taxon>
        <taxon>Bacilli</taxon>
        <taxon>Lactobacillales</taxon>
        <taxon>Streptococcaceae</taxon>
        <taxon>Streptococcus</taxon>
    </lineage>
</organism>
<accession>A0ABS2PQ33</accession>
<feature type="transmembrane region" description="Helical" evidence="11">
    <location>
        <begin position="203"/>
        <end position="223"/>
    </location>
</feature>